<keyword evidence="2" id="KW-1185">Reference proteome</keyword>
<dbReference type="Gene3D" id="2.40.10.220">
    <property type="entry name" value="predicted glycosyltransferase like domains"/>
    <property type="match status" value="1"/>
</dbReference>
<protein>
    <submittedName>
        <fullName evidence="1">PilZ domain-containing protein</fullName>
    </submittedName>
</protein>
<evidence type="ECO:0000313" key="2">
    <source>
        <dbReference type="Proteomes" id="UP000290637"/>
    </source>
</evidence>
<dbReference type="OrthoDB" id="5572581at2"/>
<reference evidence="1 2" key="1">
    <citation type="submission" date="2019-02" db="EMBL/GenBank/DDBJ databases">
        <title>Draft Genome Sequences of Six Type Strains of the Genus Massilia.</title>
        <authorList>
            <person name="Miess H."/>
            <person name="Frediansyhah A."/>
            <person name="Gross H."/>
        </authorList>
    </citation>
    <scope>NUCLEOTIDE SEQUENCE [LARGE SCALE GENOMIC DNA]</scope>
    <source>
        <strain evidence="1 2">DSM 17473</strain>
    </source>
</reference>
<dbReference type="EMBL" id="CP035913">
    <property type="protein sequence ID" value="QBE67489.1"/>
    <property type="molecule type" value="Genomic_DNA"/>
</dbReference>
<proteinExistence type="predicted"/>
<evidence type="ECO:0000313" key="1">
    <source>
        <dbReference type="EMBL" id="QBE67489.1"/>
    </source>
</evidence>
<name>A0A4P6L6Y5_9BURK</name>
<dbReference type="AlphaFoldDB" id="A0A4P6L6Y5"/>
<dbReference type="Proteomes" id="UP000290637">
    <property type="component" value="Chromosome"/>
</dbReference>
<organism evidence="1 2">
    <name type="scientific">Pseudoduganella lutea</name>
    <dbReference type="NCBI Taxonomy" id="321985"/>
    <lineage>
        <taxon>Bacteria</taxon>
        <taxon>Pseudomonadati</taxon>
        <taxon>Pseudomonadota</taxon>
        <taxon>Betaproteobacteria</taxon>
        <taxon>Burkholderiales</taxon>
        <taxon>Oxalobacteraceae</taxon>
        <taxon>Telluria group</taxon>
        <taxon>Pseudoduganella</taxon>
    </lineage>
</organism>
<sequence length="220" mass="24079">MTDAADIRAALQNLYDRGEPVTIYANGAGTPILARIDAIDATDPVITLRLSDGVVLPEGPCTFVSRLDSARFQFDLTAEWMPVPGTASLVPIPFPELCLVLNRRAAKRLETPVVGNYTASFVMFGTPYEMQLYDVAAGGIGMRCAPRDAPGLHIGRKLQRVRLELGDAVVICDLEVRLSRRFRSFLLGEQVQIGCRFVNLSPQMQATVSQAIDKMAVGRR</sequence>
<accession>A0A4P6L6Y5</accession>
<dbReference type="KEGG" id="plue:EWM63_24330"/>
<gene>
    <name evidence="1" type="ORF">EWM63_24330</name>
</gene>